<dbReference type="AlphaFoldDB" id="A0A151AMT9"/>
<dbReference type="SUPFAM" id="SSF52540">
    <property type="entry name" value="P-loop containing nucleoside triphosphate hydrolases"/>
    <property type="match status" value="1"/>
</dbReference>
<organism evidence="6 7">
    <name type="scientific">Clostridium colicanis DSM 13634</name>
    <dbReference type="NCBI Taxonomy" id="1121305"/>
    <lineage>
        <taxon>Bacteria</taxon>
        <taxon>Bacillati</taxon>
        <taxon>Bacillota</taxon>
        <taxon>Clostridia</taxon>
        <taxon>Eubacteriales</taxon>
        <taxon>Clostridiaceae</taxon>
        <taxon>Clostridium</taxon>
    </lineage>
</organism>
<dbReference type="EMBL" id="LTBB01000006">
    <property type="protein sequence ID" value="KYH28933.1"/>
    <property type="molecule type" value="Genomic_DNA"/>
</dbReference>
<keyword evidence="2" id="KW-0813">Transport</keyword>
<evidence type="ECO:0000313" key="7">
    <source>
        <dbReference type="Proteomes" id="UP000075374"/>
    </source>
</evidence>
<dbReference type="GO" id="GO:0005524">
    <property type="term" value="F:ATP binding"/>
    <property type="evidence" value="ECO:0007669"/>
    <property type="project" value="UniProtKB-KW"/>
</dbReference>
<dbReference type="RefSeq" id="WP_061858232.1">
    <property type="nucleotide sequence ID" value="NZ_LTBB01000006.1"/>
</dbReference>
<gene>
    <name evidence="6" type="primary">ytrB_2</name>
    <name evidence="6" type="ORF">CLCOL_13730</name>
</gene>
<evidence type="ECO:0000256" key="4">
    <source>
        <dbReference type="ARBA" id="ARBA00022840"/>
    </source>
</evidence>
<dbReference type="InterPro" id="IPR003439">
    <property type="entry name" value="ABC_transporter-like_ATP-bd"/>
</dbReference>
<dbReference type="InterPro" id="IPR003593">
    <property type="entry name" value="AAA+_ATPase"/>
</dbReference>
<dbReference type="PANTHER" id="PTHR42711">
    <property type="entry name" value="ABC TRANSPORTER ATP-BINDING PROTEIN"/>
    <property type="match status" value="1"/>
</dbReference>
<keyword evidence="7" id="KW-1185">Reference proteome</keyword>
<dbReference type="GO" id="GO:0016887">
    <property type="term" value="F:ATP hydrolysis activity"/>
    <property type="evidence" value="ECO:0007669"/>
    <property type="project" value="InterPro"/>
</dbReference>
<dbReference type="Proteomes" id="UP000075374">
    <property type="component" value="Unassembled WGS sequence"/>
</dbReference>
<protein>
    <submittedName>
        <fullName evidence="6">ABC transporter ATP-binding protein YtrB</fullName>
    </submittedName>
</protein>
<dbReference type="PANTHER" id="PTHR42711:SF5">
    <property type="entry name" value="ABC TRANSPORTER ATP-BINDING PROTEIN NATA"/>
    <property type="match status" value="1"/>
</dbReference>
<feature type="domain" description="ABC transporter" evidence="5">
    <location>
        <begin position="2"/>
        <end position="227"/>
    </location>
</feature>
<dbReference type="Pfam" id="PF00005">
    <property type="entry name" value="ABC_tran"/>
    <property type="match status" value="1"/>
</dbReference>
<evidence type="ECO:0000256" key="1">
    <source>
        <dbReference type="ARBA" id="ARBA00005417"/>
    </source>
</evidence>
<evidence type="ECO:0000259" key="5">
    <source>
        <dbReference type="PROSITE" id="PS50893"/>
    </source>
</evidence>
<evidence type="ECO:0000313" key="6">
    <source>
        <dbReference type="EMBL" id="KYH28933.1"/>
    </source>
</evidence>
<dbReference type="InterPro" id="IPR050763">
    <property type="entry name" value="ABC_transporter_ATP-binding"/>
</dbReference>
<evidence type="ECO:0000256" key="3">
    <source>
        <dbReference type="ARBA" id="ARBA00022741"/>
    </source>
</evidence>
<keyword evidence="3" id="KW-0547">Nucleotide-binding</keyword>
<dbReference type="SMART" id="SM00382">
    <property type="entry name" value="AAA"/>
    <property type="match status" value="1"/>
</dbReference>
<comment type="similarity">
    <text evidence="1">Belongs to the ABC transporter superfamily.</text>
</comment>
<dbReference type="STRING" id="1121305.CLCOL_13730"/>
<proteinExistence type="inferred from homology"/>
<dbReference type="PROSITE" id="PS50893">
    <property type="entry name" value="ABC_TRANSPORTER_2"/>
    <property type="match status" value="1"/>
</dbReference>
<dbReference type="PATRIC" id="fig|1121305.3.peg.1377"/>
<accession>A0A151AMT9</accession>
<dbReference type="Gene3D" id="3.40.50.300">
    <property type="entry name" value="P-loop containing nucleotide triphosphate hydrolases"/>
    <property type="match status" value="1"/>
</dbReference>
<reference evidence="6 7" key="1">
    <citation type="submission" date="2016-02" db="EMBL/GenBank/DDBJ databases">
        <title>Genome sequence of Clostridium colicanis DSM 13634.</title>
        <authorList>
            <person name="Poehlein A."/>
            <person name="Daniel R."/>
        </authorList>
    </citation>
    <scope>NUCLEOTIDE SEQUENCE [LARGE SCALE GENOMIC DNA]</scope>
    <source>
        <strain evidence="6 7">DSM 13634</strain>
    </source>
</reference>
<sequence>MIEIINGHKSLGDKDVLKNINLKVEKGSIFGLIGPNGAGKTTLIKDIMGIYKLDKGEIKVKGEPVFENSKIKGVMGYVTDENNLLDYFTLKDTVNFYSLSYKSFDKNRFYKLNETFQLPEKKSIRKFSKGMKMRLSIMLNLSIMPEVLVMDEPTNGLDPIVKREFINILLEDVAERGTTVLISSHNLGELERICDSIAILNKGEIKYSNSIEKMKETIRKIQVVFKNDAPCDLEEWNEIIKVERVGRVYNIVTKDYSKKFLDKLNSCEILFQEEIDLSLEDMFIYSIGGDVNYEELFK</sequence>
<dbReference type="InterPro" id="IPR027417">
    <property type="entry name" value="P-loop_NTPase"/>
</dbReference>
<name>A0A151AMT9_9CLOT</name>
<comment type="caution">
    <text evidence="6">The sequence shown here is derived from an EMBL/GenBank/DDBJ whole genome shotgun (WGS) entry which is preliminary data.</text>
</comment>
<evidence type="ECO:0000256" key="2">
    <source>
        <dbReference type="ARBA" id="ARBA00022448"/>
    </source>
</evidence>
<keyword evidence="4 6" id="KW-0067">ATP-binding</keyword>
<dbReference type="CDD" id="cd03230">
    <property type="entry name" value="ABC_DR_subfamily_A"/>
    <property type="match status" value="1"/>
</dbReference>